<dbReference type="Pfam" id="PF01596">
    <property type="entry name" value="Methyltransf_3"/>
    <property type="match status" value="1"/>
</dbReference>
<dbReference type="RefSeq" id="WP_130476415.1">
    <property type="nucleotide sequence ID" value="NZ_SFCC01000008.1"/>
</dbReference>
<dbReference type="InterPro" id="IPR002935">
    <property type="entry name" value="SAM_O-MeTrfase"/>
</dbReference>
<keyword evidence="3" id="KW-0949">S-adenosyl-L-methionine</keyword>
<dbReference type="InterPro" id="IPR050362">
    <property type="entry name" value="Cation-dep_OMT"/>
</dbReference>
<dbReference type="GO" id="GO:0008171">
    <property type="term" value="F:O-methyltransferase activity"/>
    <property type="evidence" value="ECO:0007669"/>
    <property type="project" value="InterPro"/>
</dbReference>
<proteinExistence type="predicted"/>
<dbReference type="GO" id="GO:0032259">
    <property type="term" value="P:methylation"/>
    <property type="evidence" value="ECO:0007669"/>
    <property type="project" value="UniProtKB-KW"/>
</dbReference>
<dbReference type="GO" id="GO:0008757">
    <property type="term" value="F:S-adenosylmethionine-dependent methyltransferase activity"/>
    <property type="evidence" value="ECO:0007669"/>
    <property type="project" value="TreeGrafter"/>
</dbReference>
<dbReference type="OrthoDB" id="4774874at2"/>
<dbReference type="CDD" id="cd02440">
    <property type="entry name" value="AdoMet_MTases"/>
    <property type="match status" value="1"/>
</dbReference>
<keyword evidence="5" id="KW-1185">Reference proteome</keyword>
<dbReference type="AlphaFoldDB" id="A0A4Q7J6B4"/>
<dbReference type="PROSITE" id="PS51682">
    <property type="entry name" value="SAM_OMT_I"/>
    <property type="match status" value="1"/>
</dbReference>
<protein>
    <submittedName>
        <fullName evidence="4">O-methyltransferase</fullName>
    </submittedName>
</protein>
<evidence type="ECO:0000256" key="1">
    <source>
        <dbReference type="ARBA" id="ARBA00022603"/>
    </source>
</evidence>
<evidence type="ECO:0000313" key="5">
    <source>
        <dbReference type="Proteomes" id="UP000292003"/>
    </source>
</evidence>
<evidence type="ECO:0000256" key="2">
    <source>
        <dbReference type="ARBA" id="ARBA00022679"/>
    </source>
</evidence>
<dbReference type="InterPro" id="IPR029063">
    <property type="entry name" value="SAM-dependent_MTases_sf"/>
</dbReference>
<reference evidence="4 5" key="1">
    <citation type="submission" date="2019-02" db="EMBL/GenBank/DDBJ databases">
        <title>Draft genome sequence of Amycolatopsis sp. 8-3EHSu isolated from roots of Suaeda maritima.</title>
        <authorList>
            <person name="Duangmal K."/>
            <person name="Chantavorakit T."/>
        </authorList>
    </citation>
    <scope>NUCLEOTIDE SEQUENCE [LARGE SCALE GENOMIC DNA]</scope>
    <source>
        <strain evidence="4 5">8-3EHSu</strain>
    </source>
</reference>
<keyword evidence="1 4" id="KW-0489">Methyltransferase</keyword>
<dbReference type="PANTHER" id="PTHR10509">
    <property type="entry name" value="O-METHYLTRANSFERASE-RELATED"/>
    <property type="match status" value="1"/>
</dbReference>
<dbReference type="PANTHER" id="PTHR10509:SF85">
    <property type="entry name" value="O-METHYLTRANSFERASE RV1220C-RELATED"/>
    <property type="match status" value="1"/>
</dbReference>
<evidence type="ECO:0000313" key="4">
    <source>
        <dbReference type="EMBL" id="RZQ62677.1"/>
    </source>
</evidence>
<gene>
    <name evidence="4" type="ORF">EWH70_17090</name>
</gene>
<dbReference type="Proteomes" id="UP000292003">
    <property type="component" value="Unassembled WGS sequence"/>
</dbReference>
<name>A0A4Q7J6B4_9PSEU</name>
<keyword evidence="2 4" id="KW-0808">Transferase</keyword>
<dbReference type="EMBL" id="SFCC01000008">
    <property type="protein sequence ID" value="RZQ62677.1"/>
    <property type="molecule type" value="Genomic_DNA"/>
</dbReference>
<organism evidence="4 5">
    <name type="scientific">Amycolatopsis suaedae</name>
    <dbReference type="NCBI Taxonomy" id="2510978"/>
    <lineage>
        <taxon>Bacteria</taxon>
        <taxon>Bacillati</taxon>
        <taxon>Actinomycetota</taxon>
        <taxon>Actinomycetes</taxon>
        <taxon>Pseudonocardiales</taxon>
        <taxon>Pseudonocardiaceae</taxon>
        <taxon>Amycolatopsis</taxon>
    </lineage>
</organism>
<dbReference type="SUPFAM" id="SSF53335">
    <property type="entry name" value="S-adenosyl-L-methionine-dependent methyltransferases"/>
    <property type="match status" value="1"/>
</dbReference>
<evidence type="ECO:0000256" key="3">
    <source>
        <dbReference type="ARBA" id="ARBA00022691"/>
    </source>
</evidence>
<comment type="caution">
    <text evidence="4">The sequence shown here is derived from an EMBL/GenBank/DDBJ whole genome shotgun (WGS) entry which is preliminary data.</text>
</comment>
<sequence length="212" mass="22565">MTSQAHSVDLGGFVEGYLPDDDALLAARVRADELGCPSVGPACGSTLRFLAAAVRARAVVEIGTGVGVSGLYLMRGMTSDGVLTSIDIEPEFHRAARRTFADAGYPPGRTRLIMGRALDVLPRLTAGNYDLVFVDASPLEYPHYREHGVGLLRPGGVIVFHNMLVDGRVIDPARRDADTMAMREVARALREDDRLVPALLPVGGGLLAASVT</sequence>
<accession>A0A4Q7J6B4</accession>
<dbReference type="Gene3D" id="3.40.50.150">
    <property type="entry name" value="Vaccinia Virus protein VP39"/>
    <property type="match status" value="1"/>
</dbReference>